<dbReference type="SUPFAM" id="SSF52540">
    <property type="entry name" value="P-loop containing nucleoside triphosphate hydrolases"/>
    <property type="match status" value="2"/>
</dbReference>
<evidence type="ECO:0000256" key="7">
    <source>
        <dbReference type="PROSITE-ProRule" id="PRU00175"/>
    </source>
</evidence>
<dbReference type="InterPro" id="IPR038718">
    <property type="entry name" value="SNF2-like_sf"/>
</dbReference>
<reference evidence="12" key="1">
    <citation type="submission" date="2020-01" db="EMBL/GenBank/DDBJ databases">
        <authorList>
            <consortium name="DOE Joint Genome Institute"/>
            <person name="Haridas S."/>
            <person name="Albert R."/>
            <person name="Binder M."/>
            <person name="Bloem J."/>
            <person name="Labutti K."/>
            <person name="Salamov A."/>
            <person name="Andreopoulos B."/>
            <person name="Baker S.E."/>
            <person name="Barry K."/>
            <person name="Bills G."/>
            <person name="Bluhm B.H."/>
            <person name="Cannon C."/>
            <person name="Castanera R."/>
            <person name="Culley D.E."/>
            <person name="Daum C."/>
            <person name="Ezra D."/>
            <person name="Gonzalez J.B."/>
            <person name="Henrissat B."/>
            <person name="Kuo A."/>
            <person name="Liang C."/>
            <person name="Lipzen A."/>
            <person name="Lutzoni F."/>
            <person name="Magnuson J."/>
            <person name="Mondo S."/>
            <person name="Nolan M."/>
            <person name="Ohm R."/>
            <person name="Pangilinan J."/>
            <person name="Park H.-J."/>
            <person name="Ramirez L."/>
            <person name="Alfaro M."/>
            <person name="Sun H."/>
            <person name="Tritt A."/>
            <person name="Yoshinaga Y."/>
            <person name="Zwiers L.-H."/>
            <person name="Turgeon B.G."/>
            <person name="Goodwin S.B."/>
            <person name="Spatafora J.W."/>
            <person name="Crous P.W."/>
            <person name="Grigoriev I.V."/>
        </authorList>
    </citation>
    <scope>NUCLEOTIDE SEQUENCE</scope>
    <source>
        <strain evidence="12">CBS 394.84</strain>
    </source>
</reference>
<keyword evidence="5" id="KW-0862">Zinc</keyword>
<keyword evidence="13" id="KW-1185">Reference proteome</keyword>
<dbReference type="GeneID" id="63852991"/>
<dbReference type="InterPro" id="IPR000330">
    <property type="entry name" value="SNF2_N"/>
</dbReference>
<dbReference type="SUPFAM" id="SSF57850">
    <property type="entry name" value="RING/U-box"/>
    <property type="match status" value="1"/>
</dbReference>
<feature type="region of interest" description="Disordered" evidence="8">
    <location>
        <begin position="1"/>
        <end position="29"/>
    </location>
</feature>
<sequence>MAGYINPNTHKKRPWTQTNDTTKQGLMPPNKRVYQVPKVGYDVPLPVDSPSTSCLRTPQTSNNIDYNLLTPGPSIVGHSIDDTTSLPMSDSIDLSWSNVCDANFMDVDQNYNPPAKEVCFGMVPDIQVRLNKTFDPLLATWGAINASGSVTLGLQFVEGRCDIVAPSGQVAAVLNMKSYRSLLRLQLDTSIRLEASAKPASWLHQTNTSEKIAETRYCSMDVLFFGYRYEADTVATKLAAENFYLQDPDHLPAGFSYENPQCLDLPISSYVQPPTADLSVIPTDLPTQESMLISNSILDTDDEFELDFDKLLDAFACHDHLVQASAVVQVSAKLYSHQREGLDFILQREFSTLAPSRTLWEQQQSAQAENGAPIFNHVITGAKSPHPKECSGGIIADEMGLGKSLMMLSAITGTLDRACAYAQSMTSVRSSGQGIIAAKSTLVLVPSALLIDSWIKEIHDRIAGGALTYHKFHSRDRKIDCLSLLQKDIVFTTYGTVAADFSRKRSLLHQVHWYRIVLDEAHVIRNASTKQFRAVTALQSPLRWALTGTPIQNSLDDLGSLLMFLKIPILDNVAQFKRHITSPIERRKGDTPKDYRNLRILLQSICLRRTKAVLPMAEVTTYTHWLDFNPNERIEYAQIERICKEALDLAVSGHKVKEAHQNVLEILLRLRLFCNNGNIYEHIKTPSGGCTKDPEESLSLLQQTGDAICYYCSCDITSLPRSDTHDTAILTACHHVICPDCVPVWRSVFSKSTPCPICKSIHSMTSAVTQDDSNMPAFDNFPSKILALCEDIQAHRTEGKCVVFSFWKRSLDIAGSLLKERNIPFLRVDGSLLFSKRRIILSQFETQPDIPVLLMTLGTGAVGLNCLTVAHRIHLLEPQWNPSVESQAIGRVVRLGQERPVTVIRYIMNKTVEKNVQNKQFRKLRLANGGFTRGKGEEVKARMQILQNLILQQ</sequence>
<dbReference type="InterPro" id="IPR027417">
    <property type="entry name" value="P-loop_NTPase"/>
</dbReference>
<dbReference type="Gene3D" id="3.40.50.10810">
    <property type="entry name" value="Tandem AAA-ATPase domain"/>
    <property type="match status" value="1"/>
</dbReference>
<evidence type="ECO:0000259" key="11">
    <source>
        <dbReference type="PROSITE" id="PS51194"/>
    </source>
</evidence>
<keyword evidence="2" id="KW-0547">Nucleotide-binding</keyword>
<dbReference type="Gene3D" id="3.40.50.300">
    <property type="entry name" value="P-loop containing nucleotide triphosphate hydrolases"/>
    <property type="match status" value="1"/>
</dbReference>
<dbReference type="Pfam" id="PF00271">
    <property type="entry name" value="Helicase_C"/>
    <property type="match status" value="1"/>
</dbReference>
<dbReference type="GO" id="GO:0006281">
    <property type="term" value="P:DNA repair"/>
    <property type="evidence" value="ECO:0007669"/>
    <property type="project" value="TreeGrafter"/>
</dbReference>
<dbReference type="OrthoDB" id="448448at2759"/>
<evidence type="ECO:0000313" key="12">
    <source>
        <dbReference type="EMBL" id="KAF1840938.1"/>
    </source>
</evidence>
<dbReference type="GO" id="GO:0016787">
    <property type="term" value="F:hydrolase activity"/>
    <property type="evidence" value="ECO:0007669"/>
    <property type="project" value="UniProtKB-KW"/>
</dbReference>
<dbReference type="CDD" id="cd18793">
    <property type="entry name" value="SF2_C_SNF"/>
    <property type="match status" value="1"/>
</dbReference>
<comment type="caution">
    <text evidence="12">The sequence shown here is derived from an EMBL/GenBank/DDBJ whole genome shotgun (WGS) entry which is preliminary data.</text>
</comment>
<dbReference type="PROSITE" id="PS51192">
    <property type="entry name" value="HELICASE_ATP_BIND_1"/>
    <property type="match status" value="1"/>
</dbReference>
<evidence type="ECO:0000256" key="5">
    <source>
        <dbReference type="ARBA" id="ARBA00022833"/>
    </source>
</evidence>
<feature type="domain" description="Helicase ATP-binding" evidence="10">
    <location>
        <begin position="384"/>
        <end position="568"/>
    </location>
</feature>
<feature type="domain" description="Helicase C-terminal" evidence="11">
    <location>
        <begin position="787"/>
        <end position="947"/>
    </location>
</feature>
<evidence type="ECO:0000256" key="2">
    <source>
        <dbReference type="ARBA" id="ARBA00022741"/>
    </source>
</evidence>
<name>A0A9P4L4I9_9PLEO</name>
<dbReference type="PROSITE" id="PS51194">
    <property type="entry name" value="HELICASE_CTER"/>
    <property type="match status" value="1"/>
</dbReference>
<evidence type="ECO:0000256" key="4">
    <source>
        <dbReference type="ARBA" id="ARBA00022801"/>
    </source>
</evidence>
<evidence type="ECO:0000259" key="10">
    <source>
        <dbReference type="PROSITE" id="PS51192"/>
    </source>
</evidence>
<dbReference type="PANTHER" id="PTHR45626">
    <property type="entry name" value="TRANSCRIPTION TERMINATION FACTOR 2-RELATED"/>
    <property type="match status" value="1"/>
</dbReference>
<keyword evidence="4" id="KW-0378">Hydrolase</keyword>
<keyword evidence="1" id="KW-0479">Metal-binding</keyword>
<dbReference type="Proteomes" id="UP000800039">
    <property type="component" value="Unassembled WGS sequence"/>
</dbReference>
<feature type="domain" description="RING-type" evidence="9">
    <location>
        <begin position="709"/>
        <end position="759"/>
    </location>
</feature>
<dbReference type="GO" id="GO:0008094">
    <property type="term" value="F:ATP-dependent activity, acting on DNA"/>
    <property type="evidence" value="ECO:0007669"/>
    <property type="project" value="TreeGrafter"/>
</dbReference>
<dbReference type="EMBL" id="ML976619">
    <property type="protein sequence ID" value="KAF1840938.1"/>
    <property type="molecule type" value="Genomic_DNA"/>
</dbReference>
<dbReference type="PANTHER" id="PTHR45626:SF52">
    <property type="entry name" value="SINGLE-STRANDED DNA-DEPENDENT ATPASE (EUROFUNG)"/>
    <property type="match status" value="1"/>
</dbReference>
<dbReference type="InterPro" id="IPR001841">
    <property type="entry name" value="Znf_RING"/>
</dbReference>
<dbReference type="PROSITE" id="PS00518">
    <property type="entry name" value="ZF_RING_1"/>
    <property type="match status" value="1"/>
</dbReference>
<organism evidence="12 13">
    <name type="scientific">Cucurbitaria berberidis CBS 394.84</name>
    <dbReference type="NCBI Taxonomy" id="1168544"/>
    <lineage>
        <taxon>Eukaryota</taxon>
        <taxon>Fungi</taxon>
        <taxon>Dikarya</taxon>
        <taxon>Ascomycota</taxon>
        <taxon>Pezizomycotina</taxon>
        <taxon>Dothideomycetes</taxon>
        <taxon>Pleosporomycetidae</taxon>
        <taxon>Pleosporales</taxon>
        <taxon>Pleosporineae</taxon>
        <taxon>Cucurbitariaceae</taxon>
        <taxon>Cucurbitaria</taxon>
    </lineage>
</organism>
<dbReference type="SMART" id="SM00487">
    <property type="entry name" value="DEXDc"/>
    <property type="match status" value="1"/>
</dbReference>
<dbReference type="InterPro" id="IPR050628">
    <property type="entry name" value="SNF2_RAD54_helicase_TF"/>
</dbReference>
<gene>
    <name evidence="12" type="ORF">K460DRAFT_389454</name>
</gene>
<dbReference type="SMART" id="SM00490">
    <property type="entry name" value="HELICc"/>
    <property type="match status" value="1"/>
</dbReference>
<keyword evidence="6" id="KW-0067">ATP-binding</keyword>
<dbReference type="CDD" id="cd18008">
    <property type="entry name" value="DEXDc_SHPRH-like"/>
    <property type="match status" value="1"/>
</dbReference>
<dbReference type="RefSeq" id="XP_040783501.1">
    <property type="nucleotide sequence ID" value="XM_040935740.1"/>
</dbReference>
<keyword evidence="3 7" id="KW-0863">Zinc-finger</keyword>
<dbReference type="GO" id="GO:0005634">
    <property type="term" value="C:nucleus"/>
    <property type="evidence" value="ECO:0007669"/>
    <property type="project" value="TreeGrafter"/>
</dbReference>
<dbReference type="InterPro" id="IPR017907">
    <property type="entry name" value="Znf_RING_CS"/>
</dbReference>
<dbReference type="AlphaFoldDB" id="A0A9P4L4I9"/>
<dbReference type="InterPro" id="IPR049730">
    <property type="entry name" value="SNF2/RAD54-like_C"/>
</dbReference>
<proteinExistence type="predicted"/>
<dbReference type="InterPro" id="IPR014001">
    <property type="entry name" value="Helicase_ATP-bd"/>
</dbReference>
<evidence type="ECO:0000259" key="9">
    <source>
        <dbReference type="PROSITE" id="PS50089"/>
    </source>
</evidence>
<dbReference type="GO" id="GO:0005524">
    <property type="term" value="F:ATP binding"/>
    <property type="evidence" value="ECO:0007669"/>
    <property type="project" value="UniProtKB-KW"/>
</dbReference>
<protein>
    <submittedName>
        <fullName evidence="12">Uncharacterized protein</fullName>
    </submittedName>
</protein>
<accession>A0A9P4L4I9</accession>
<dbReference type="Pfam" id="PF00176">
    <property type="entry name" value="SNF2-rel_dom"/>
    <property type="match status" value="1"/>
</dbReference>
<evidence type="ECO:0000256" key="1">
    <source>
        <dbReference type="ARBA" id="ARBA00022723"/>
    </source>
</evidence>
<dbReference type="PROSITE" id="PS50089">
    <property type="entry name" value="ZF_RING_2"/>
    <property type="match status" value="1"/>
</dbReference>
<feature type="compositionally biased region" description="Polar residues" evidence="8">
    <location>
        <begin position="15"/>
        <end position="24"/>
    </location>
</feature>
<dbReference type="GO" id="GO:0008270">
    <property type="term" value="F:zinc ion binding"/>
    <property type="evidence" value="ECO:0007669"/>
    <property type="project" value="UniProtKB-KW"/>
</dbReference>
<evidence type="ECO:0000256" key="6">
    <source>
        <dbReference type="ARBA" id="ARBA00022840"/>
    </source>
</evidence>
<dbReference type="InterPro" id="IPR001650">
    <property type="entry name" value="Helicase_C-like"/>
</dbReference>
<evidence type="ECO:0000256" key="8">
    <source>
        <dbReference type="SAM" id="MobiDB-lite"/>
    </source>
</evidence>
<evidence type="ECO:0000256" key="3">
    <source>
        <dbReference type="ARBA" id="ARBA00022771"/>
    </source>
</evidence>
<evidence type="ECO:0000313" key="13">
    <source>
        <dbReference type="Proteomes" id="UP000800039"/>
    </source>
</evidence>